<gene>
    <name evidence="2" type="ORF">GCM10009675_09370</name>
</gene>
<accession>A0ABN1V5U5</accession>
<evidence type="ECO:0000256" key="1">
    <source>
        <dbReference type="SAM" id="Phobius"/>
    </source>
</evidence>
<feature type="transmembrane region" description="Helical" evidence="1">
    <location>
        <begin position="123"/>
        <end position="146"/>
    </location>
</feature>
<keyword evidence="3" id="KW-1185">Reference proteome</keyword>
<feature type="transmembrane region" description="Helical" evidence="1">
    <location>
        <begin position="42"/>
        <end position="60"/>
    </location>
</feature>
<sequence>MTLRKLLSGDTTALLAVFAAGWLFSAFYRIEWWRELVEVDVGTHAAAVVTFCCVVAVAVWSSLLRRRFLWADPAELTWRGFVGRHDRALAISGRVWLGWLARLAGLAYAGTFLGMVWQVPSWAWQAMAAVVVLGGLSSLPMAAGVGTPWRLPVAARTGRERLVEGWHERVVRAVGVTFMDPGMLFPPANPVRMRMRSVWSFVAAGVVGRARFVPAAAGLAVVAALARPVLPAAPEVVLAGGCAFVALVPFGAVPRGSGVHRGCGGGWTNRTSCCAPAHSLRCWPSQQRGPHCSYWPSRPWAAGRSGIPLCCRWCP</sequence>
<protein>
    <submittedName>
        <fullName evidence="2">Uncharacterized protein</fullName>
    </submittedName>
</protein>
<dbReference type="EMBL" id="BAAALM010000004">
    <property type="protein sequence ID" value="GAA1196346.1"/>
    <property type="molecule type" value="Genomic_DNA"/>
</dbReference>
<proteinExistence type="predicted"/>
<dbReference type="RefSeq" id="WP_253859432.1">
    <property type="nucleotide sequence ID" value="NZ_BAAALM010000004.1"/>
</dbReference>
<comment type="caution">
    <text evidence="2">The sequence shown here is derived from an EMBL/GenBank/DDBJ whole genome shotgun (WGS) entry which is preliminary data.</text>
</comment>
<feature type="transmembrane region" description="Helical" evidence="1">
    <location>
        <begin position="95"/>
        <end position="117"/>
    </location>
</feature>
<feature type="transmembrane region" description="Helical" evidence="1">
    <location>
        <begin position="232"/>
        <end position="253"/>
    </location>
</feature>
<keyword evidence="1" id="KW-0812">Transmembrane</keyword>
<reference evidence="2 3" key="1">
    <citation type="journal article" date="2019" name="Int. J. Syst. Evol. Microbiol.">
        <title>The Global Catalogue of Microorganisms (GCM) 10K type strain sequencing project: providing services to taxonomists for standard genome sequencing and annotation.</title>
        <authorList>
            <consortium name="The Broad Institute Genomics Platform"/>
            <consortium name="The Broad Institute Genome Sequencing Center for Infectious Disease"/>
            <person name="Wu L."/>
            <person name="Ma J."/>
        </authorList>
    </citation>
    <scope>NUCLEOTIDE SEQUENCE [LARGE SCALE GENOMIC DNA]</scope>
    <source>
        <strain evidence="2 3">JCM 13022</strain>
    </source>
</reference>
<keyword evidence="1" id="KW-1133">Transmembrane helix</keyword>
<evidence type="ECO:0000313" key="3">
    <source>
        <dbReference type="Proteomes" id="UP001500467"/>
    </source>
</evidence>
<keyword evidence="1" id="KW-0472">Membrane</keyword>
<name>A0ABN1V5U5_9PSEU</name>
<dbReference type="Proteomes" id="UP001500467">
    <property type="component" value="Unassembled WGS sequence"/>
</dbReference>
<feature type="transmembrane region" description="Helical" evidence="1">
    <location>
        <begin position="12"/>
        <end position="30"/>
    </location>
</feature>
<evidence type="ECO:0000313" key="2">
    <source>
        <dbReference type="EMBL" id="GAA1196346.1"/>
    </source>
</evidence>
<organism evidence="2 3">
    <name type="scientific">Prauserella alba</name>
    <dbReference type="NCBI Taxonomy" id="176898"/>
    <lineage>
        <taxon>Bacteria</taxon>
        <taxon>Bacillati</taxon>
        <taxon>Actinomycetota</taxon>
        <taxon>Actinomycetes</taxon>
        <taxon>Pseudonocardiales</taxon>
        <taxon>Pseudonocardiaceae</taxon>
        <taxon>Prauserella</taxon>
    </lineage>
</organism>
<feature type="transmembrane region" description="Helical" evidence="1">
    <location>
        <begin position="198"/>
        <end position="226"/>
    </location>
</feature>